<evidence type="ECO:0000256" key="1">
    <source>
        <dbReference type="SAM" id="Phobius"/>
    </source>
</evidence>
<name>C9Y0I2_CROTZ</name>
<accession>C9Y0I2</accession>
<gene>
    <name evidence="2" type="ordered locus">Ctu_35760</name>
</gene>
<keyword evidence="1" id="KW-0472">Membrane</keyword>
<dbReference type="EMBL" id="FN543093">
    <property type="protein sequence ID" value="CBA33765.1"/>
    <property type="molecule type" value="Genomic_DNA"/>
</dbReference>
<protein>
    <submittedName>
        <fullName evidence="2">Uncharacterized protein</fullName>
    </submittedName>
</protein>
<proteinExistence type="predicted"/>
<feature type="transmembrane region" description="Helical" evidence="1">
    <location>
        <begin position="6"/>
        <end position="24"/>
    </location>
</feature>
<reference evidence="2 3" key="1">
    <citation type="journal article" date="2010" name="J. Bacteriol.">
        <title>Complete Genome Sequence of Cronobacter turicensis LMG 23827, a foodborne pathogen causing deaths in neonates.</title>
        <authorList>
            <person name="Stephan R."/>
            <person name="Lehner A."/>
            <person name="Tischler P."/>
            <person name="Rattei T."/>
        </authorList>
    </citation>
    <scope>NUCLEOTIDE SEQUENCE [LARGE SCALE GENOMIC DNA]</scope>
    <source>
        <strain evidence="3">DSM 18703 / CCUG 55852 / LMG 23827 / z3032</strain>
    </source>
</reference>
<dbReference type="KEGG" id="ctu:CTU_35760"/>
<keyword evidence="3" id="KW-1185">Reference proteome</keyword>
<reference evidence="3" key="2">
    <citation type="journal article" date="2011" name="J. Bacteriol.">
        <title>Complete genome sequence of Cronobacter turicensis LMG 23827, a food-borne pathogen causing deaths in neonates.</title>
        <authorList>
            <person name="Stephan R."/>
            <person name="Lehner A."/>
            <person name="Tischler P."/>
            <person name="Rattei T."/>
        </authorList>
    </citation>
    <scope>NUCLEOTIDE SEQUENCE [LARGE SCALE GENOMIC DNA]</scope>
    <source>
        <strain evidence="3">DSM 18703 / CCUG 55852 / LMG 23827 / z3032</strain>
    </source>
</reference>
<keyword evidence="1" id="KW-1133">Transmembrane helix</keyword>
<organism evidence="2 3">
    <name type="scientific">Cronobacter turicensis (strain DSM 18703 / CCUG 55852 / LMG 23827 / z3032)</name>
    <dbReference type="NCBI Taxonomy" id="693216"/>
    <lineage>
        <taxon>Bacteria</taxon>
        <taxon>Pseudomonadati</taxon>
        <taxon>Pseudomonadota</taxon>
        <taxon>Gammaproteobacteria</taxon>
        <taxon>Enterobacterales</taxon>
        <taxon>Enterobacteriaceae</taxon>
        <taxon>Cronobacter</taxon>
    </lineage>
</organism>
<sequence>MRKLNLVSVFIVTCAFYVFYVFYLRQGGVSNIYQQSQYNDIWGETCKSTVVVVDNAPLSRISLKRMWLRFSEGIINDWAPLNNYCDSILFIDNKLRTPYDKSELDYWMGDDYYCLKGKLNNDQCLPKESQIFVIQLRTSTEDDEKVGVVGDKNIYIHFIKYGG</sequence>
<dbReference type="AlphaFoldDB" id="C9Y0I2"/>
<dbReference type="Proteomes" id="UP000002069">
    <property type="component" value="Chromosome"/>
</dbReference>
<evidence type="ECO:0000313" key="2">
    <source>
        <dbReference type="EMBL" id="CBA33765.1"/>
    </source>
</evidence>
<keyword evidence="1" id="KW-0812">Transmembrane</keyword>
<dbReference type="HOGENOM" id="CLU_1659482_0_0_6"/>
<evidence type="ECO:0000313" key="3">
    <source>
        <dbReference type="Proteomes" id="UP000002069"/>
    </source>
</evidence>